<dbReference type="PANTHER" id="PTHR42879">
    <property type="entry name" value="3-OXOACYL-(ACYL-CARRIER-PROTEIN) REDUCTASE"/>
    <property type="match status" value="1"/>
</dbReference>
<reference evidence="3 4" key="1">
    <citation type="submission" date="2019-07" db="EMBL/GenBank/DDBJ databases">
        <title>complete genome sequencing of Ornithinimicrobium sp. H23M54.</title>
        <authorList>
            <person name="Bae J.-W."/>
            <person name="Lee S.-Y."/>
        </authorList>
    </citation>
    <scope>NUCLEOTIDE SEQUENCE [LARGE SCALE GENOMIC DNA]</scope>
    <source>
        <strain evidence="3 4">H23M54</strain>
    </source>
</reference>
<dbReference type="PRINTS" id="PR00081">
    <property type="entry name" value="GDHRDH"/>
</dbReference>
<comment type="similarity">
    <text evidence="1">Belongs to the short-chain dehydrogenases/reductases (SDR) family.</text>
</comment>
<dbReference type="Gene3D" id="3.40.50.720">
    <property type="entry name" value="NAD(P)-binding Rossmann-like Domain"/>
    <property type="match status" value="1"/>
</dbReference>
<dbReference type="InterPro" id="IPR057326">
    <property type="entry name" value="KR_dom"/>
</dbReference>
<dbReference type="RefSeq" id="WP_143783496.1">
    <property type="nucleotide sequence ID" value="NZ_CP041616.1"/>
</dbReference>
<feature type="domain" description="Ketoreductase" evidence="2">
    <location>
        <begin position="8"/>
        <end position="178"/>
    </location>
</feature>
<gene>
    <name evidence="3" type="ORF">FNH13_11200</name>
</gene>
<evidence type="ECO:0000259" key="2">
    <source>
        <dbReference type="SMART" id="SM00822"/>
    </source>
</evidence>
<dbReference type="OrthoDB" id="9793325at2"/>
<dbReference type="SMART" id="SM00822">
    <property type="entry name" value="PKS_KR"/>
    <property type="match status" value="1"/>
</dbReference>
<evidence type="ECO:0000256" key="1">
    <source>
        <dbReference type="ARBA" id="ARBA00006484"/>
    </source>
</evidence>
<dbReference type="Proteomes" id="UP000315395">
    <property type="component" value="Chromosome"/>
</dbReference>
<evidence type="ECO:0000313" key="3">
    <source>
        <dbReference type="EMBL" id="QDO88819.1"/>
    </source>
</evidence>
<dbReference type="SUPFAM" id="SSF51735">
    <property type="entry name" value="NAD(P)-binding Rossmann-fold domains"/>
    <property type="match status" value="1"/>
</dbReference>
<accession>A0A516GBD4</accession>
<dbReference type="InterPro" id="IPR050259">
    <property type="entry name" value="SDR"/>
</dbReference>
<proteinExistence type="inferred from homology"/>
<dbReference type="EMBL" id="CP041616">
    <property type="protein sequence ID" value="QDO88819.1"/>
    <property type="molecule type" value="Genomic_DNA"/>
</dbReference>
<name>A0A516GBD4_9MICO</name>
<sequence length="255" mass="26754">MDLGLAGRGYVVTGGSRGLGRASAEHLVADGAQVLLVGRDADQAERTARELTAEGEGAAYALAADLADPDAAERVLEAAEEHLDRLDGAVLSVGGPPTGRFRERTDEQWRAAFEQVHLGPLRMARTLLEAADNPLAITFVLSTSVRAPLADFAISNGLRPGVAMAVKTMADEYGPEGHRLNCLLPGRFDTDRVRAHDEASGDPAARRARHVAAVPLGRYGQPEEFGAVAAFVTSPMASFMTGSVVTVDGGATRAL</sequence>
<keyword evidence="4" id="KW-1185">Reference proteome</keyword>
<dbReference type="InterPro" id="IPR036291">
    <property type="entry name" value="NAD(P)-bd_dom_sf"/>
</dbReference>
<dbReference type="Pfam" id="PF13561">
    <property type="entry name" value="adh_short_C2"/>
    <property type="match status" value="1"/>
</dbReference>
<dbReference type="PANTHER" id="PTHR42879:SF6">
    <property type="entry name" value="NADPH-DEPENDENT REDUCTASE BACG"/>
    <property type="match status" value="1"/>
</dbReference>
<protein>
    <submittedName>
        <fullName evidence="3">SDR family oxidoreductase</fullName>
    </submittedName>
</protein>
<dbReference type="InterPro" id="IPR002347">
    <property type="entry name" value="SDR_fam"/>
</dbReference>
<dbReference type="KEGG" id="orz:FNH13_11200"/>
<evidence type="ECO:0000313" key="4">
    <source>
        <dbReference type="Proteomes" id="UP000315395"/>
    </source>
</evidence>
<dbReference type="AlphaFoldDB" id="A0A516GBD4"/>
<organism evidence="3 4">
    <name type="scientific">Ornithinimicrobium ciconiae</name>
    <dbReference type="NCBI Taxonomy" id="2594265"/>
    <lineage>
        <taxon>Bacteria</taxon>
        <taxon>Bacillati</taxon>
        <taxon>Actinomycetota</taxon>
        <taxon>Actinomycetes</taxon>
        <taxon>Micrococcales</taxon>
        <taxon>Ornithinimicrobiaceae</taxon>
        <taxon>Ornithinimicrobium</taxon>
    </lineage>
</organism>